<evidence type="ECO:0000313" key="1">
    <source>
        <dbReference type="EMBL" id="OQO04035.1"/>
    </source>
</evidence>
<dbReference type="OrthoDB" id="3655896at2759"/>
<keyword evidence="2" id="KW-1185">Reference proteome</keyword>
<sequence length="177" mass="19528">MLNASPNANIQVVQFSEGIRPTDPAGGYLQMRRARFAIARHGCRAVPTTTGNLHNPIIAQLVGLFHEVFEYQQPVPVNHPHEIQMLLNGFSILSVGILAWGTQNGTNHAKRIFVIVLVEPHVVDGAAAYVLEHPNRTARFPRHRSKHLDKKGLADLIDRLEFNRATALGIAPPPHPA</sequence>
<dbReference type="InParanoid" id="A0A1V8SXZ8"/>
<protein>
    <submittedName>
        <fullName evidence="1">Uncharacterized protein</fullName>
    </submittedName>
</protein>
<dbReference type="AlphaFoldDB" id="A0A1V8SXZ8"/>
<reference evidence="2" key="1">
    <citation type="submission" date="2017-03" db="EMBL/GenBank/DDBJ databases">
        <title>Genomes of endolithic fungi from Antarctica.</title>
        <authorList>
            <person name="Coleine C."/>
            <person name="Masonjones S."/>
            <person name="Stajich J.E."/>
        </authorList>
    </citation>
    <scope>NUCLEOTIDE SEQUENCE [LARGE SCALE GENOMIC DNA]</scope>
    <source>
        <strain evidence="2">CCFEE 5527</strain>
    </source>
</reference>
<dbReference type="EMBL" id="NAJO01000023">
    <property type="protein sequence ID" value="OQO04035.1"/>
    <property type="molecule type" value="Genomic_DNA"/>
</dbReference>
<organism evidence="1 2">
    <name type="scientific">Cryoendolithus antarcticus</name>
    <dbReference type="NCBI Taxonomy" id="1507870"/>
    <lineage>
        <taxon>Eukaryota</taxon>
        <taxon>Fungi</taxon>
        <taxon>Dikarya</taxon>
        <taxon>Ascomycota</taxon>
        <taxon>Pezizomycotina</taxon>
        <taxon>Dothideomycetes</taxon>
        <taxon>Dothideomycetidae</taxon>
        <taxon>Cladosporiales</taxon>
        <taxon>Cladosporiaceae</taxon>
        <taxon>Cryoendolithus</taxon>
    </lineage>
</organism>
<comment type="caution">
    <text evidence="1">The sequence shown here is derived from an EMBL/GenBank/DDBJ whole genome shotgun (WGS) entry which is preliminary data.</text>
</comment>
<name>A0A1V8SXZ8_9PEZI</name>
<evidence type="ECO:0000313" key="2">
    <source>
        <dbReference type="Proteomes" id="UP000192596"/>
    </source>
</evidence>
<accession>A0A1V8SXZ8</accession>
<gene>
    <name evidence="1" type="ORF">B0A48_10678</name>
</gene>
<dbReference type="Proteomes" id="UP000192596">
    <property type="component" value="Unassembled WGS sequence"/>
</dbReference>
<proteinExistence type="predicted"/>